<comment type="pathway">
    <text evidence="1 13">Amino-acid degradation; L-phenylalanine degradation; acetoacetate and fumarate from L-phenylalanine: step 6/6.</text>
</comment>
<dbReference type="EC" id="3.7.1.2" evidence="3 13"/>
<feature type="domain" description="Fumarylacetoacetase N-terminal" evidence="15">
    <location>
        <begin position="18"/>
        <end position="133"/>
    </location>
</feature>
<evidence type="ECO:0000256" key="6">
    <source>
        <dbReference type="ARBA" id="ARBA00022837"/>
    </source>
</evidence>
<dbReference type="EMBL" id="JANCYW010000010">
    <property type="protein sequence ID" value="KAK4536872.1"/>
    <property type="molecule type" value="Genomic_DNA"/>
</dbReference>
<keyword evidence="8 13" id="KW-0828">Tyrosine catabolism</keyword>
<dbReference type="InterPro" id="IPR015377">
    <property type="entry name" value="Fumarylacetoacetase_N"/>
</dbReference>
<feature type="binding site" evidence="11">
    <location>
        <position position="259"/>
    </location>
    <ligand>
        <name>substrate</name>
    </ligand>
</feature>
<dbReference type="GO" id="GO:0004334">
    <property type="term" value="F:fumarylacetoacetase activity"/>
    <property type="evidence" value="ECO:0007669"/>
    <property type="project" value="UniProtKB-UniRule"/>
</dbReference>
<evidence type="ECO:0000256" key="11">
    <source>
        <dbReference type="PIRSR" id="PIRSR605959-2"/>
    </source>
</evidence>
<dbReference type="GO" id="GO:0006559">
    <property type="term" value="P:L-phenylalanine catabolic process"/>
    <property type="evidence" value="ECO:0007669"/>
    <property type="project" value="UniProtKB-UniRule"/>
</dbReference>
<evidence type="ECO:0000313" key="17">
    <source>
        <dbReference type="Proteomes" id="UP001301350"/>
    </source>
</evidence>
<dbReference type="Gene3D" id="3.90.850.10">
    <property type="entry name" value="Fumarylacetoacetase-like, C-terminal domain"/>
    <property type="match status" value="1"/>
</dbReference>
<feature type="binding site" evidence="12">
    <location>
        <position position="272"/>
    </location>
    <ligand>
        <name>Mg(2+)</name>
        <dbReference type="ChEBI" id="CHEBI:18420"/>
    </ligand>
</feature>
<reference evidence="16 17" key="1">
    <citation type="submission" date="2022-07" db="EMBL/GenBank/DDBJ databases">
        <title>Genome-wide signatures of adaptation to extreme environments.</title>
        <authorList>
            <person name="Cho C.H."/>
            <person name="Yoon H.S."/>
        </authorList>
    </citation>
    <scope>NUCLEOTIDE SEQUENCE [LARGE SCALE GENOMIC DNA]</scope>
    <source>
        <strain evidence="16 17">DBV 063 E5</strain>
    </source>
</reference>
<feature type="binding site" evidence="12">
    <location>
        <position position="214"/>
    </location>
    <ligand>
        <name>Ca(2+)</name>
        <dbReference type="ChEBI" id="CHEBI:29108"/>
    </ligand>
</feature>
<evidence type="ECO:0000259" key="15">
    <source>
        <dbReference type="Pfam" id="PF09298"/>
    </source>
</evidence>
<evidence type="ECO:0000256" key="7">
    <source>
        <dbReference type="ARBA" id="ARBA00022842"/>
    </source>
</evidence>
<comment type="catalytic activity">
    <reaction evidence="13">
        <text>4-fumarylacetoacetate + H2O = acetoacetate + fumarate + H(+)</text>
        <dbReference type="Rhea" id="RHEA:10244"/>
        <dbReference type="ChEBI" id="CHEBI:13705"/>
        <dbReference type="ChEBI" id="CHEBI:15377"/>
        <dbReference type="ChEBI" id="CHEBI:15378"/>
        <dbReference type="ChEBI" id="CHEBI:18034"/>
        <dbReference type="ChEBI" id="CHEBI:29806"/>
        <dbReference type="EC" id="3.7.1.2"/>
    </reaction>
</comment>
<evidence type="ECO:0000256" key="10">
    <source>
        <dbReference type="PIRSR" id="PIRSR605959-1"/>
    </source>
</evidence>
<feature type="binding site" evidence="12">
    <location>
        <position position="248"/>
    </location>
    <ligand>
        <name>Ca(2+)</name>
        <dbReference type="ChEBI" id="CHEBI:29108"/>
    </ligand>
</feature>
<organism evidence="16 17">
    <name type="scientific">Cyanidium caldarium</name>
    <name type="common">Red alga</name>
    <dbReference type="NCBI Taxonomy" id="2771"/>
    <lineage>
        <taxon>Eukaryota</taxon>
        <taxon>Rhodophyta</taxon>
        <taxon>Bangiophyceae</taxon>
        <taxon>Cyanidiales</taxon>
        <taxon>Cyanidiaceae</taxon>
        <taxon>Cyanidium</taxon>
    </lineage>
</organism>
<dbReference type="GO" id="GO:1902000">
    <property type="term" value="P:homogentisate catabolic process"/>
    <property type="evidence" value="ECO:0007669"/>
    <property type="project" value="TreeGrafter"/>
</dbReference>
<dbReference type="PANTHER" id="PTHR43069">
    <property type="entry name" value="FUMARYLACETOACETASE"/>
    <property type="match status" value="1"/>
</dbReference>
<evidence type="ECO:0000256" key="4">
    <source>
        <dbReference type="ARBA" id="ARBA00022723"/>
    </source>
</evidence>
<dbReference type="PANTHER" id="PTHR43069:SF2">
    <property type="entry name" value="FUMARYLACETOACETASE"/>
    <property type="match status" value="1"/>
</dbReference>
<feature type="binding site" evidence="11">
    <location>
        <position position="360"/>
    </location>
    <ligand>
        <name>substrate</name>
    </ligand>
</feature>
<feature type="binding site" evidence="11">
    <location>
        <position position="157"/>
    </location>
    <ligand>
        <name>substrate</name>
    </ligand>
</feature>
<feature type="active site" description="Proton acceptor" evidence="10">
    <location>
        <position position="148"/>
    </location>
</feature>
<evidence type="ECO:0000259" key="14">
    <source>
        <dbReference type="Pfam" id="PF01557"/>
    </source>
</evidence>
<comment type="caution">
    <text evidence="16">The sequence shown here is derived from an EMBL/GenBank/DDBJ whole genome shotgun (WGS) entry which is preliminary data.</text>
</comment>
<gene>
    <name evidence="16" type="ORF">CDCA_CDCA10G2897</name>
</gene>
<dbReference type="SUPFAM" id="SSF56529">
    <property type="entry name" value="FAH"/>
    <property type="match status" value="1"/>
</dbReference>
<keyword evidence="5 13" id="KW-0378">Hydrolase</keyword>
<feature type="binding site" evidence="12">
    <location>
        <position position="141"/>
    </location>
    <ligand>
        <name>Ca(2+)</name>
        <dbReference type="ChEBI" id="CHEBI:29108"/>
    </ligand>
</feature>
<dbReference type="Pfam" id="PF09298">
    <property type="entry name" value="FAA_hydrolase_N"/>
    <property type="match status" value="1"/>
</dbReference>
<keyword evidence="6 12" id="KW-0106">Calcium</keyword>
<keyword evidence="9 13" id="KW-0585">Phenylalanine catabolism</keyword>
<proteinExistence type="inferred from homology"/>
<dbReference type="FunFam" id="3.90.850.10:FF:000009">
    <property type="entry name" value="Fumarylacetoacetase"/>
    <property type="match status" value="1"/>
</dbReference>
<feature type="binding site" evidence="11">
    <location>
        <position position="143"/>
    </location>
    <ligand>
        <name>substrate</name>
    </ligand>
</feature>
<evidence type="ECO:0000256" key="5">
    <source>
        <dbReference type="ARBA" id="ARBA00022801"/>
    </source>
</evidence>
<evidence type="ECO:0000256" key="2">
    <source>
        <dbReference type="ARBA" id="ARBA00010211"/>
    </source>
</evidence>
<feature type="binding site" evidence="11">
    <location>
        <position position="255"/>
    </location>
    <ligand>
        <name>substrate</name>
    </ligand>
</feature>
<dbReference type="Proteomes" id="UP001301350">
    <property type="component" value="Unassembled WGS sequence"/>
</dbReference>
<dbReference type="InterPro" id="IPR036663">
    <property type="entry name" value="Fumarylacetoacetase_C_sf"/>
</dbReference>
<dbReference type="AlphaFoldDB" id="A0AAV9IX74"/>
<accession>A0AAV9IX74</accession>
<feature type="binding site" evidence="12">
    <location>
        <position position="216"/>
    </location>
    <ligand>
        <name>Ca(2+)</name>
        <dbReference type="ChEBI" id="CHEBI:29108"/>
    </ligand>
</feature>
<name>A0AAV9IX74_CYACA</name>
<feature type="binding site" evidence="12">
    <location>
        <position position="268"/>
    </location>
    <ligand>
        <name>Mg(2+)</name>
        <dbReference type="ChEBI" id="CHEBI:18420"/>
    </ligand>
</feature>
<feature type="domain" description="Fumarylacetoacetase-like C-terminal" evidence="14">
    <location>
        <begin position="140"/>
        <end position="404"/>
    </location>
</feature>
<protein>
    <recommendedName>
        <fullName evidence="3 13">Fumarylacetoacetase</fullName>
        <ecNumber evidence="3 13">3.7.1.2</ecNumber>
    </recommendedName>
    <alternativeName>
        <fullName evidence="13">Fumarylacetoacetate hydrolase</fullName>
    </alternativeName>
</protein>
<dbReference type="InterPro" id="IPR036462">
    <property type="entry name" value="Fumarylacetoacetase_N_sf"/>
</dbReference>
<dbReference type="SUPFAM" id="SSF63433">
    <property type="entry name" value="Fumarylacetoacetate hydrolase, FAH, N-terminal domain"/>
    <property type="match status" value="1"/>
</dbReference>
<evidence type="ECO:0000313" key="16">
    <source>
        <dbReference type="EMBL" id="KAK4536872.1"/>
    </source>
</evidence>
<dbReference type="Pfam" id="PF01557">
    <property type="entry name" value="FAA_hydrolase"/>
    <property type="match status" value="1"/>
</dbReference>
<evidence type="ECO:0000256" key="8">
    <source>
        <dbReference type="ARBA" id="ARBA00022878"/>
    </source>
</evidence>
<sequence>MAREAIVDVEGESDFSLENLPYGVFRLRSDARAQIGVAIGAYVLKLAACAEGGLFDECHAEVFSAAAARRVFGQPTLNAFMELGRPAWTEARRAIQTALDKHGSGFALLREAFASGEANRFLCRAEDVVMLLPVHIGDYTDFYASLQHASNLGAMMRGPGNELMPNWRHLPVAYHGRASSIVVSGTDVRRPRGQLRPDEADEPVYAPSRLLDLELEVGVLIARDSKRGEPVPIGQARDYLFGLVLVNDWSARDVQKWEYQPLGPFNAKNFATTLSPWVVTLEALEPHRVAAPAQQPPVLSYLDEGEQRSTLDIALRVLLNDTVVSRTNFRYLYWTLEQMVVHHTSTGCNLRCGDLLASGTISGPEPSSYGSLIELCWRGTRDIVLDDGSTRKFLLDGDAVSLRGRAGARGRYVGFGRCDGRILPATEEGVAAAAAAAAAAGSKS</sequence>
<keyword evidence="7 12" id="KW-0460">Magnesium</keyword>
<evidence type="ECO:0000256" key="1">
    <source>
        <dbReference type="ARBA" id="ARBA00004782"/>
    </source>
</evidence>
<evidence type="ECO:0000256" key="3">
    <source>
        <dbReference type="ARBA" id="ARBA00012094"/>
    </source>
</evidence>
<dbReference type="InterPro" id="IPR005959">
    <property type="entry name" value="Fumarylacetoacetase"/>
</dbReference>
<dbReference type="Gene3D" id="2.30.30.230">
    <property type="entry name" value="Fumarylacetoacetase, N-terminal domain"/>
    <property type="match status" value="1"/>
</dbReference>
<evidence type="ECO:0000256" key="9">
    <source>
        <dbReference type="ARBA" id="ARBA00023232"/>
    </source>
</evidence>
<feature type="binding site" evidence="12">
    <location>
        <position position="248"/>
    </location>
    <ligand>
        <name>Mg(2+)</name>
        <dbReference type="ChEBI" id="CHEBI:18420"/>
    </ligand>
</feature>
<dbReference type="GO" id="GO:0046872">
    <property type="term" value="F:metal ion binding"/>
    <property type="evidence" value="ECO:0007669"/>
    <property type="project" value="UniProtKB-UniRule"/>
</dbReference>
<dbReference type="NCBIfam" id="TIGR01266">
    <property type="entry name" value="fum_ac_acetase"/>
    <property type="match status" value="1"/>
</dbReference>
<comment type="cofactor">
    <cofactor evidence="13">
        <name>Mg(2+)</name>
        <dbReference type="ChEBI" id="CHEBI:18420"/>
    </cofactor>
    <cofactor evidence="13">
        <name>Ca(2+)</name>
        <dbReference type="ChEBI" id="CHEBI:29108"/>
    </cofactor>
</comment>
<keyword evidence="4 12" id="KW-0479">Metal-binding</keyword>
<comment type="similarity">
    <text evidence="2 13">Belongs to the FAH family.</text>
</comment>
<keyword evidence="17" id="KW-1185">Reference proteome</keyword>
<dbReference type="GO" id="GO:0006572">
    <property type="term" value="P:L-tyrosine catabolic process"/>
    <property type="evidence" value="ECO:0007669"/>
    <property type="project" value="UniProtKB-UniRule"/>
</dbReference>
<evidence type="ECO:0000256" key="13">
    <source>
        <dbReference type="RuleBase" id="RU366008"/>
    </source>
</evidence>
<dbReference type="InterPro" id="IPR011234">
    <property type="entry name" value="Fumarylacetoacetase-like_C"/>
</dbReference>
<evidence type="ECO:0000256" key="12">
    <source>
        <dbReference type="PIRSR" id="PIRSR605959-3"/>
    </source>
</evidence>